<dbReference type="InterPro" id="IPR009057">
    <property type="entry name" value="Homeodomain-like_sf"/>
</dbReference>
<keyword evidence="3" id="KW-0804">Transcription</keyword>
<dbReference type="EMBL" id="CP038267">
    <property type="protein sequence ID" value="QBR92028.1"/>
    <property type="molecule type" value="Genomic_DNA"/>
</dbReference>
<dbReference type="InterPro" id="IPR001647">
    <property type="entry name" value="HTH_TetR"/>
</dbReference>
<evidence type="ECO:0000313" key="7">
    <source>
        <dbReference type="Proteomes" id="UP000294894"/>
    </source>
</evidence>
<dbReference type="SUPFAM" id="SSF48498">
    <property type="entry name" value="Tetracyclin repressor-like, C-terminal domain"/>
    <property type="match status" value="1"/>
</dbReference>
<dbReference type="AlphaFoldDB" id="A0A4P7GJ39"/>
<evidence type="ECO:0000256" key="2">
    <source>
        <dbReference type="ARBA" id="ARBA00023125"/>
    </source>
</evidence>
<dbReference type="InterPro" id="IPR036271">
    <property type="entry name" value="Tet_transcr_reg_TetR-rel_C_sf"/>
</dbReference>
<dbReference type="SUPFAM" id="SSF46689">
    <property type="entry name" value="Homeodomain-like"/>
    <property type="match status" value="1"/>
</dbReference>
<keyword evidence="7" id="KW-1185">Reference proteome</keyword>
<gene>
    <name evidence="6" type="ORF">EXE57_06855</name>
</gene>
<keyword evidence="1" id="KW-0805">Transcription regulation</keyword>
<dbReference type="Pfam" id="PF13305">
    <property type="entry name" value="TetR_C_33"/>
    <property type="match status" value="1"/>
</dbReference>
<dbReference type="RefSeq" id="WP_135075484.1">
    <property type="nucleotide sequence ID" value="NZ_CP038267.1"/>
</dbReference>
<dbReference type="PROSITE" id="PS50977">
    <property type="entry name" value="HTH_TETR_2"/>
    <property type="match status" value="1"/>
</dbReference>
<reference evidence="6 7" key="1">
    <citation type="submission" date="2019-03" db="EMBL/GenBank/DDBJ databases">
        <title>Three New Species of Nocardioides, Nocardioides euryhalodurans sp. nov., Nocardioides seonyuensis sp. nov. and Nocardioides eburneoflavus sp. nov., Iolated from Soil.</title>
        <authorList>
            <person name="Roh S.G."/>
            <person name="Lee C."/>
            <person name="Kim M.-K."/>
            <person name="Kim S.B."/>
        </authorList>
    </citation>
    <scope>NUCLEOTIDE SEQUENCE [LARGE SCALE GENOMIC DNA]</scope>
    <source>
        <strain evidence="6 7">MMS17-SY117</strain>
    </source>
</reference>
<feature type="domain" description="HTH tetR-type" evidence="5">
    <location>
        <begin position="5"/>
        <end position="65"/>
    </location>
</feature>
<dbReference type="GO" id="GO:0003677">
    <property type="term" value="F:DNA binding"/>
    <property type="evidence" value="ECO:0007669"/>
    <property type="project" value="UniProtKB-UniRule"/>
</dbReference>
<evidence type="ECO:0000256" key="1">
    <source>
        <dbReference type="ARBA" id="ARBA00023015"/>
    </source>
</evidence>
<dbReference type="OrthoDB" id="71867at2"/>
<name>A0A4P7GJ39_9ACTN</name>
<dbReference type="Proteomes" id="UP000294894">
    <property type="component" value="Chromosome"/>
</dbReference>
<evidence type="ECO:0000256" key="3">
    <source>
        <dbReference type="ARBA" id="ARBA00023163"/>
    </source>
</evidence>
<dbReference type="Gene3D" id="1.10.10.60">
    <property type="entry name" value="Homeodomain-like"/>
    <property type="match status" value="1"/>
</dbReference>
<evidence type="ECO:0000259" key="5">
    <source>
        <dbReference type="PROSITE" id="PS50977"/>
    </source>
</evidence>
<dbReference type="KEGG" id="noy:EXE57_06855"/>
<accession>A0A4P7GJ39</accession>
<protein>
    <submittedName>
        <fullName evidence="6">TetR family transcriptional regulator</fullName>
    </submittedName>
</protein>
<evidence type="ECO:0000313" key="6">
    <source>
        <dbReference type="EMBL" id="QBR92028.1"/>
    </source>
</evidence>
<evidence type="ECO:0000256" key="4">
    <source>
        <dbReference type="PROSITE-ProRule" id="PRU00335"/>
    </source>
</evidence>
<organism evidence="6 7">
    <name type="scientific">Nocardioides euryhalodurans</name>
    <dbReference type="NCBI Taxonomy" id="2518370"/>
    <lineage>
        <taxon>Bacteria</taxon>
        <taxon>Bacillati</taxon>
        <taxon>Actinomycetota</taxon>
        <taxon>Actinomycetes</taxon>
        <taxon>Propionibacteriales</taxon>
        <taxon>Nocardioidaceae</taxon>
        <taxon>Nocardioides</taxon>
    </lineage>
</organism>
<dbReference type="InterPro" id="IPR025996">
    <property type="entry name" value="MT1864/Rv1816-like_C"/>
</dbReference>
<proteinExistence type="predicted"/>
<feature type="DNA-binding region" description="H-T-H motif" evidence="4">
    <location>
        <begin position="28"/>
        <end position="47"/>
    </location>
</feature>
<keyword evidence="2 4" id="KW-0238">DNA-binding</keyword>
<dbReference type="Gene3D" id="1.10.357.10">
    <property type="entry name" value="Tetracycline Repressor, domain 2"/>
    <property type="match status" value="1"/>
</dbReference>
<sequence>MARAGLTKRRLVETGAELADEVGFEQVTLSVLARHFDVKVPSLYAHVASSHELRAGIALLALEEIADRVGVAVAGRSGREALTAYADAYRDYALAHPGRYAAARLRLSPEEAAASAGPRVAEMTRAVLRGYDLGGDDQTHAVRLLGSLFYGYVGLEQGGGFSHSEPDSQESWTRILAALDSLLRSWPVERAGR</sequence>